<comment type="caution">
    <text evidence="3">The sequence shown here is derived from an EMBL/GenBank/DDBJ whole genome shotgun (WGS) entry which is preliminary data.</text>
</comment>
<gene>
    <name evidence="3" type="ORF">B0J12DRAFT_695527</name>
</gene>
<sequence length="102" mass="10925">MPCHALLLLLLATVLLLLPCGTVSRQRAHAKLPRVSPHTRLVRQRERASVREKWDMECTRPGGPGAGGQGSAEQRSAAQARAEKARAGQGRPGQDRTGQAAP</sequence>
<feature type="compositionally biased region" description="Low complexity" evidence="1">
    <location>
        <begin position="71"/>
        <end position="80"/>
    </location>
</feature>
<evidence type="ECO:0000313" key="4">
    <source>
        <dbReference type="Proteomes" id="UP000774617"/>
    </source>
</evidence>
<organism evidence="3 4">
    <name type="scientific">Macrophomina phaseolina</name>
    <dbReference type="NCBI Taxonomy" id="35725"/>
    <lineage>
        <taxon>Eukaryota</taxon>
        <taxon>Fungi</taxon>
        <taxon>Dikarya</taxon>
        <taxon>Ascomycota</taxon>
        <taxon>Pezizomycotina</taxon>
        <taxon>Dothideomycetes</taxon>
        <taxon>Dothideomycetes incertae sedis</taxon>
        <taxon>Botryosphaeriales</taxon>
        <taxon>Botryosphaeriaceae</taxon>
        <taxon>Macrophomina</taxon>
    </lineage>
</organism>
<keyword evidence="4" id="KW-1185">Reference proteome</keyword>
<proteinExistence type="predicted"/>
<evidence type="ECO:0000256" key="1">
    <source>
        <dbReference type="SAM" id="MobiDB-lite"/>
    </source>
</evidence>
<reference evidence="3 4" key="1">
    <citation type="journal article" date="2021" name="Nat. Commun.">
        <title>Genetic determinants of endophytism in the Arabidopsis root mycobiome.</title>
        <authorList>
            <person name="Mesny F."/>
            <person name="Miyauchi S."/>
            <person name="Thiergart T."/>
            <person name="Pickel B."/>
            <person name="Atanasova L."/>
            <person name="Karlsson M."/>
            <person name="Huettel B."/>
            <person name="Barry K.W."/>
            <person name="Haridas S."/>
            <person name="Chen C."/>
            <person name="Bauer D."/>
            <person name="Andreopoulos W."/>
            <person name="Pangilinan J."/>
            <person name="LaButti K."/>
            <person name="Riley R."/>
            <person name="Lipzen A."/>
            <person name="Clum A."/>
            <person name="Drula E."/>
            <person name="Henrissat B."/>
            <person name="Kohler A."/>
            <person name="Grigoriev I.V."/>
            <person name="Martin F.M."/>
            <person name="Hacquard S."/>
        </authorList>
    </citation>
    <scope>NUCLEOTIDE SEQUENCE [LARGE SCALE GENOMIC DNA]</scope>
    <source>
        <strain evidence="3 4">MPI-SDFR-AT-0080</strain>
    </source>
</reference>
<keyword evidence="2" id="KW-0732">Signal</keyword>
<feature type="region of interest" description="Disordered" evidence="1">
    <location>
        <begin position="27"/>
        <end position="102"/>
    </location>
</feature>
<dbReference type="Proteomes" id="UP000774617">
    <property type="component" value="Unassembled WGS sequence"/>
</dbReference>
<dbReference type="EMBL" id="JAGTJR010000004">
    <property type="protein sequence ID" value="KAH7061370.1"/>
    <property type="molecule type" value="Genomic_DNA"/>
</dbReference>
<evidence type="ECO:0000313" key="3">
    <source>
        <dbReference type="EMBL" id="KAH7061370.1"/>
    </source>
</evidence>
<feature type="compositionally biased region" description="Basic and acidic residues" evidence="1">
    <location>
        <begin position="43"/>
        <end position="58"/>
    </location>
</feature>
<evidence type="ECO:0000256" key="2">
    <source>
        <dbReference type="SAM" id="SignalP"/>
    </source>
</evidence>
<name>A0ABQ8GPG2_9PEZI</name>
<feature type="signal peptide" evidence="2">
    <location>
        <begin position="1"/>
        <end position="24"/>
    </location>
</feature>
<accession>A0ABQ8GPG2</accession>
<protein>
    <submittedName>
        <fullName evidence="3">Uncharacterized protein</fullName>
    </submittedName>
</protein>
<feature type="chain" id="PRO_5046739258" evidence="2">
    <location>
        <begin position="25"/>
        <end position="102"/>
    </location>
</feature>